<dbReference type="PROSITE" id="PS50222">
    <property type="entry name" value="EF_HAND_2"/>
    <property type="match status" value="1"/>
</dbReference>
<dbReference type="GO" id="GO:0005509">
    <property type="term" value="F:calcium ion binding"/>
    <property type="evidence" value="ECO:0007669"/>
    <property type="project" value="InterPro"/>
</dbReference>
<feature type="compositionally biased region" description="Low complexity" evidence="6">
    <location>
        <begin position="556"/>
        <end position="568"/>
    </location>
</feature>
<evidence type="ECO:0000259" key="8">
    <source>
        <dbReference type="PROSITE" id="PS50031"/>
    </source>
</evidence>
<keyword evidence="12" id="KW-1185">Reference proteome</keyword>
<feature type="region of interest" description="Disordered" evidence="6">
    <location>
        <begin position="249"/>
        <end position="326"/>
    </location>
</feature>
<feature type="compositionally biased region" description="Low complexity" evidence="6">
    <location>
        <begin position="764"/>
        <end position="775"/>
    </location>
</feature>
<protein>
    <recommendedName>
        <fullName evidence="1">Actin cytoskeleton-regulatory complex protein PAN1</fullName>
    </recommendedName>
    <alternativeName>
        <fullName evidence="2">Actin cytoskeleton-regulatory complex protein pan1</fullName>
    </alternativeName>
</protein>
<feature type="compositionally biased region" description="Basic and acidic residues" evidence="6">
    <location>
        <begin position="408"/>
        <end position="443"/>
    </location>
</feature>
<dbReference type="CDD" id="cd00052">
    <property type="entry name" value="EH"/>
    <property type="match status" value="1"/>
</dbReference>
<dbReference type="InterPro" id="IPR051425">
    <property type="entry name" value="Formin_Homology"/>
</dbReference>
<feature type="compositionally biased region" description="Pro residues" evidence="6">
    <location>
        <begin position="511"/>
        <end position="522"/>
    </location>
</feature>
<dbReference type="Gene3D" id="1.10.238.10">
    <property type="entry name" value="EF-hand"/>
    <property type="match status" value="1"/>
</dbReference>
<dbReference type="InterPro" id="IPR000261">
    <property type="entry name" value="EH_dom"/>
</dbReference>
<dbReference type="PRINTS" id="PR01217">
    <property type="entry name" value="PRICHEXTENSN"/>
</dbReference>
<dbReference type="Pfam" id="PF14604">
    <property type="entry name" value="SH3_9"/>
    <property type="match status" value="1"/>
</dbReference>
<dbReference type="EMBL" id="KN819400">
    <property type="protein sequence ID" value="KIJ10660.1"/>
    <property type="molecule type" value="Genomic_DNA"/>
</dbReference>
<organism evidence="11 12">
    <name type="scientific">Paxillus involutus ATCC 200175</name>
    <dbReference type="NCBI Taxonomy" id="664439"/>
    <lineage>
        <taxon>Eukaryota</taxon>
        <taxon>Fungi</taxon>
        <taxon>Dikarya</taxon>
        <taxon>Basidiomycota</taxon>
        <taxon>Agaricomycotina</taxon>
        <taxon>Agaricomycetes</taxon>
        <taxon>Agaricomycetidae</taxon>
        <taxon>Boletales</taxon>
        <taxon>Paxilineae</taxon>
        <taxon>Paxillaceae</taxon>
        <taxon>Paxillus</taxon>
    </lineage>
</organism>
<evidence type="ECO:0000256" key="1">
    <source>
        <dbReference type="ARBA" id="ARBA00015110"/>
    </source>
</evidence>
<evidence type="ECO:0000256" key="3">
    <source>
        <dbReference type="ARBA" id="ARBA00022443"/>
    </source>
</evidence>
<feature type="compositionally biased region" description="Pro residues" evidence="6">
    <location>
        <begin position="628"/>
        <end position="658"/>
    </location>
</feature>
<dbReference type="OrthoDB" id="1716625at2759"/>
<proteinExistence type="predicted"/>
<feature type="compositionally biased region" description="Basic and acidic residues" evidence="6">
    <location>
        <begin position="542"/>
        <end position="551"/>
    </location>
</feature>
<dbReference type="SUPFAM" id="SSF47473">
    <property type="entry name" value="EF-hand"/>
    <property type="match status" value="1"/>
</dbReference>
<dbReference type="PANTHER" id="PTHR45725">
    <property type="entry name" value="FORMIN HOMOLOGY 2 FAMILY MEMBER"/>
    <property type="match status" value="1"/>
</dbReference>
<feature type="compositionally biased region" description="Pro residues" evidence="6">
    <location>
        <begin position="675"/>
        <end position="684"/>
    </location>
</feature>
<feature type="coiled-coil region" evidence="5">
    <location>
        <begin position="718"/>
        <end position="755"/>
    </location>
</feature>
<feature type="domain" description="WH2" evidence="10">
    <location>
        <begin position="977"/>
        <end position="994"/>
    </location>
</feature>
<dbReference type="SUPFAM" id="SSF50044">
    <property type="entry name" value="SH3-domain"/>
    <property type="match status" value="2"/>
</dbReference>
<feature type="compositionally biased region" description="Pro residues" evidence="6">
    <location>
        <begin position="868"/>
        <end position="882"/>
    </location>
</feature>
<feature type="compositionally biased region" description="Low complexity" evidence="6">
    <location>
        <begin position="939"/>
        <end position="948"/>
    </location>
</feature>
<name>A0A0C9T4T3_PAXIN</name>
<feature type="domain" description="EH" evidence="8">
    <location>
        <begin position="142"/>
        <end position="231"/>
    </location>
</feature>
<feature type="compositionally biased region" description="Pro residues" evidence="6">
    <location>
        <begin position="949"/>
        <end position="966"/>
    </location>
</feature>
<gene>
    <name evidence="11" type="ORF">PAXINDRAFT_172093</name>
</gene>
<evidence type="ECO:0000259" key="7">
    <source>
        <dbReference type="PROSITE" id="PS50002"/>
    </source>
</evidence>
<evidence type="ECO:0000256" key="2">
    <source>
        <dbReference type="ARBA" id="ARBA00020728"/>
    </source>
</evidence>
<feature type="region of interest" description="Disordered" evidence="6">
    <location>
        <begin position="104"/>
        <end position="133"/>
    </location>
</feature>
<evidence type="ECO:0000259" key="10">
    <source>
        <dbReference type="PROSITE" id="PS51082"/>
    </source>
</evidence>
<reference evidence="12" key="2">
    <citation type="submission" date="2015-01" db="EMBL/GenBank/DDBJ databases">
        <title>Evolutionary Origins and Diversification of the Mycorrhizal Mutualists.</title>
        <authorList>
            <consortium name="DOE Joint Genome Institute"/>
            <consortium name="Mycorrhizal Genomics Consortium"/>
            <person name="Kohler A."/>
            <person name="Kuo A."/>
            <person name="Nagy L.G."/>
            <person name="Floudas D."/>
            <person name="Copeland A."/>
            <person name="Barry K.W."/>
            <person name="Cichocki N."/>
            <person name="Veneault-Fourrey C."/>
            <person name="LaButti K."/>
            <person name="Lindquist E.A."/>
            <person name="Lipzen A."/>
            <person name="Lundell T."/>
            <person name="Morin E."/>
            <person name="Murat C."/>
            <person name="Riley R."/>
            <person name="Ohm R."/>
            <person name="Sun H."/>
            <person name="Tunlid A."/>
            <person name="Henrissat B."/>
            <person name="Grigoriev I.V."/>
            <person name="Hibbett D.S."/>
            <person name="Martin F."/>
        </authorList>
    </citation>
    <scope>NUCLEOTIDE SEQUENCE [LARGE SCALE GENOMIC DNA]</scope>
    <source>
        <strain evidence="12">ATCC 200175</strain>
    </source>
</reference>
<accession>A0A0C9T4T3</accession>
<dbReference type="InterPro" id="IPR002048">
    <property type="entry name" value="EF_hand_dom"/>
</dbReference>
<dbReference type="AlphaFoldDB" id="A0A0C9T4T3"/>
<dbReference type="InterPro" id="IPR036028">
    <property type="entry name" value="SH3-like_dom_sf"/>
</dbReference>
<feature type="compositionally biased region" description="Pro residues" evidence="6">
    <location>
        <begin position="495"/>
        <end position="504"/>
    </location>
</feature>
<dbReference type="Proteomes" id="UP000053647">
    <property type="component" value="Unassembled WGS sequence"/>
</dbReference>
<keyword evidence="3 4" id="KW-0728">SH3 domain</keyword>
<dbReference type="InterPro" id="IPR011992">
    <property type="entry name" value="EF-hand-dom_pair"/>
</dbReference>
<feature type="domain" description="SH3" evidence="7">
    <location>
        <begin position="1120"/>
        <end position="1178"/>
    </location>
</feature>
<dbReference type="GO" id="GO:0003779">
    <property type="term" value="F:actin binding"/>
    <property type="evidence" value="ECO:0007669"/>
    <property type="project" value="InterPro"/>
</dbReference>
<feature type="region of interest" description="Disordered" evidence="6">
    <location>
        <begin position="759"/>
        <end position="975"/>
    </location>
</feature>
<feature type="compositionally biased region" description="Acidic residues" evidence="6">
    <location>
        <begin position="893"/>
        <end position="912"/>
    </location>
</feature>
<feature type="compositionally biased region" description="Polar residues" evidence="6">
    <location>
        <begin position="845"/>
        <end position="866"/>
    </location>
</feature>
<dbReference type="PROSITE" id="PS51082">
    <property type="entry name" value="WH2"/>
    <property type="match status" value="1"/>
</dbReference>
<feature type="region of interest" description="Disordered" evidence="6">
    <location>
        <begin position="995"/>
        <end position="1049"/>
    </location>
</feature>
<dbReference type="Pfam" id="PF00018">
    <property type="entry name" value="SH3_1"/>
    <property type="match status" value="1"/>
</dbReference>
<dbReference type="HOGENOM" id="CLU_007200_0_0_1"/>
<dbReference type="InterPro" id="IPR001452">
    <property type="entry name" value="SH3_domain"/>
</dbReference>
<dbReference type="InterPro" id="IPR003124">
    <property type="entry name" value="WH2_dom"/>
</dbReference>
<dbReference type="CDD" id="cd00174">
    <property type="entry name" value="SH3"/>
    <property type="match status" value="2"/>
</dbReference>
<evidence type="ECO:0000256" key="6">
    <source>
        <dbReference type="SAM" id="MobiDB-lite"/>
    </source>
</evidence>
<keyword evidence="5" id="KW-0175">Coiled coil</keyword>
<dbReference type="SMART" id="SM00326">
    <property type="entry name" value="SH3"/>
    <property type="match status" value="2"/>
</dbReference>
<feature type="compositionally biased region" description="Pro residues" evidence="6">
    <location>
        <begin position="1024"/>
        <end position="1033"/>
    </location>
</feature>
<feature type="compositionally biased region" description="Pro residues" evidence="6">
    <location>
        <begin position="694"/>
        <end position="703"/>
    </location>
</feature>
<dbReference type="PANTHER" id="PTHR45725:SF1">
    <property type="entry name" value="DISHEVELLED ASSOCIATED ACTIVATOR OF MORPHOGENESIS, ISOFORM D"/>
    <property type="match status" value="1"/>
</dbReference>
<feature type="compositionally biased region" description="Low complexity" evidence="6">
    <location>
        <begin position="618"/>
        <end position="627"/>
    </location>
</feature>
<feature type="compositionally biased region" description="Basic and acidic residues" evidence="6">
    <location>
        <begin position="577"/>
        <end position="617"/>
    </location>
</feature>
<dbReference type="Pfam" id="PF02205">
    <property type="entry name" value="WH2"/>
    <property type="match status" value="1"/>
</dbReference>
<reference evidence="11 12" key="1">
    <citation type="submission" date="2014-06" db="EMBL/GenBank/DDBJ databases">
        <authorList>
            <consortium name="DOE Joint Genome Institute"/>
            <person name="Kuo A."/>
            <person name="Kohler A."/>
            <person name="Nagy L.G."/>
            <person name="Floudas D."/>
            <person name="Copeland A."/>
            <person name="Barry K.W."/>
            <person name="Cichocki N."/>
            <person name="Veneault-Fourrey C."/>
            <person name="LaButti K."/>
            <person name="Lindquist E.A."/>
            <person name="Lipzen A."/>
            <person name="Lundell T."/>
            <person name="Morin E."/>
            <person name="Murat C."/>
            <person name="Sun H."/>
            <person name="Tunlid A."/>
            <person name="Henrissat B."/>
            <person name="Grigoriev I.V."/>
            <person name="Hibbett D.S."/>
            <person name="Martin F."/>
            <person name="Nordberg H.P."/>
            <person name="Cantor M.N."/>
            <person name="Hua S.X."/>
        </authorList>
    </citation>
    <scope>NUCLEOTIDE SEQUENCE [LARGE SCALE GENOMIC DNA]</scope>
    <source>
        <strain evidence="11 12">ATCC 200175</strain>
    </source>
</reference>
<feature type="region of interest" description="Disordered" evidence="6">
    <location>
        <begin position="408"/>
        <end position="712"/>
    </location>
</feature>
<feature type="compositionally biased region" description="Basic and acidic residues" evidence="6">
    <location>
        <begin position="305"/>
        <end position="316"/>
    </location>
</feature>
<evidence type="ECO:0000256" key="4">
    <source>
        <dbReference type="PROSITE-ProRule" id="PRU00192"/>
    </source>
</evidence>
<dbReference type="PROSITE" id="PS50002">
    <property type="entry name" value="SH3"/>
    <property type="match status" value="2"/>
</dbReference>
<dbReference type="Gene3D" id="2.30.30.40">
    <property type="entry name" value="SH3 Domains"/>
    <property type="match status" value="2"/>
</dbReference>
<sequence length="1239" mass="134620">MSQWGQPGFQYPVQTGFPVGFGGLAPQPTGFPGARPPPPPVPPLPSHFQHKNMFLAAQPTGVGLGSQHNGFAGRTPASLVPQVTGFVDPRLQLITNSFMPANITSPYTSGGTPQLAPPPQQHNQSHGRGTTPKVPWVLSKAEKKQYDQIFRAWDAQGTGFVNGETALEVFGQSGLDRNDLARIWTLADADNRGKLNLAEFHVAMGLIYRTLRGNDIPDELPHELVPPSSRDLDTSVDFLKDILKNDTRARAHSPSGFDTPVSRLKERSFTSSSSSFTQQGGRQDATVYKHQDTEPPGGFYQPRNRHVDRSAVRSRADNASPAASDLSSIKRQLLNTQKMLDDTLVTERSSDALDRDLEDLRYRITRLQEDLEYVSKGPRTTTKDEEKRRLERELVRLMHEEVPELERKLEEREAKREREKREWTRDRDRRNQRSGRFGDDDSGRYSPASRYRQEEERPYSRSASRYDRDDRDYDRDRSYRDRDVDRDRELSPATRTPPPPPPAAPTNNISQPPPAPPAPARSPAPAMKNMTPAERQAFIRAEAQRRLDARKQALGVVTPSSSSVASPTLDTTIESRLAQDKKEAEERAREAEKQADEREKQRKEKLEAEKALKERKFPSPTRTSTAPAPTPGPVPTPTAPTPKAAPPPPKPRARPLPPPRKESATRAVAPLAQEPAPPAPPVPAPAIRATVPAAPVPVPPAPVEPVEDPEDAALRRRTEALNRRREERAAMLRKLEEEEEEAREAEEAYRARRNQFLAAKAASPTVSPTRSAVSSPVPPPPPAPPVPVPVPPPAAVIVAEEPEIEEAAPPPPPAPISTPPAPAPLGDKSSTNPFSRLMKEGGAGTSPSPQAATANSNPFFRAQTASPVVPPPPKSPGIPPPVKTTYHTAPKDSDDEWDDVMEKEDGDSSDEEVGSRDTRMGLAQQLFGNLLPSRPQSAGPPLQSTGSPGSPPPPAPLAPVAPPAPSAPIAAPAPTGNRSALLSAIEGGARLRKAVTNDRSAAPTSGRVIGGVAPPDHINAAPRPASPPPPPSAPASISPAPFALPPPPAGPLMVQGHGKKESVDWYNGLSADANGKGIDHLPATAEEDEEEDASLNVPVIEVSEHATEGGSELMDDVDRSTEFRVRSLYQYEGQREEDLSFAENTIITAHPSKSGGDWWYGTMVKNGKSGFFPQTYVQGVEQVHATALYAYEGTNSDELPFAEGDVLTIVDRSETDWWKAERDGLVFIVPAAYLEVTEG</sequence>
<dbReference type="SMART" id="SM00246">
    <property type="entry name" value="WH2"/>
    <property type="match status" value="1"/>
</dbReference>
<evidence type="ECO:0000313" key="11">
    <source>
        <dbReference type="EMBL" id="KIJ10660.1"/>
    </source>
</evidence>
<feature type="domain" description="EF-hand" evidence="9">
    <location>
        <begin position="175"/>
        <end position="210"/>
    </location>
</feature>
<feature type="compositionally biased region" description="Pro residues" evidence="6">
    <location>
        <begin position="808"/>
        <end position="823"/>
    </location>
</feature>
<evidence type="ECO:0000313" key="12">
    <source>
        <dbReference type="Proteomes" id="UP000053647"/>
    </source>
</evidence>
<feature type="compositionally biased region" description="Pro residues" evidence="6">
    <location>
        <begin position="776"/>
        <end position="794"/>
    </location>
</feature>
<feature type="domain" description="SH3" evidence="7">
    <location>
        <begin position="1180"/>
        <end position="1239"/>
    </location>
</feature>
<dbReference type="SMART" id="SM00027">
    <property type="entry name" value="EH"/>
    <property type="match status" value="1"/>
</dbReference>
<feature type="region of interest" description="Disordered" evidence="6">
    <location>
        <begin position="22"/>
        <end position="41"/>
    </location>
</feature>
<dbReference type="PROSITE" id="PS50031">
    <property type="entry name" value="EH"/>
    <property type="match status" value="1"/>
</dbReference>
<feature type="compositionally biased region" description="Low complexity" evidence="6">
    <location>
        <begin position="269"/>
        <end position="282"/>
    </location>
</feature>
<evidence type="ECO:0000259" key="9">
    <source>
        <dbReference type="PROSITE" id="PS50222"/>
    </source>
</evidence>
<feature type="compositionally biased region" description="Basic and acidic residues" evidence="6">
    <location>
        <begin position="451"/>
        <end position="490"/>
    </location>
</feature>
<evidence type="ECO:0000256" key="5">
    <source>
        <dbReference type="SAM" id="Coils"/>
    </source>
</evidence>
<dbReference type="Pfam" id="PF12763">
    <property type="entry name" value="EH"/>
    <property type="match status" value="1"/>
</dbReference>